<name>A0A813M9V3_9BILA</name>
<evidence type="ECO:0000256" key="1">
    <source>
        <dbReference type="SAM" id="Phobius"/>
    </source>
</evidence>
<sequence length="143" mass="16094">MADLRRTIIILMALACVVTAIGIIHCHSNYYSYTQTWYSYRTGYTILFPILFSLTGFLLIEQLLITDGTLAPLNRLRIIYAFGAAIALIIFGIGAAIDASRYHYRERYESYYHSAIIAAVIAFIGAAIYIGEAVSRNRKSRII</sequence>
<keyword evidence="1" id="KW-0812">Transmembrane</keyword>
<reference evidence="2" key="1">
    <citation type="submission" date="2021-02" db="EMBL/GenBank/DDBJ databases">
        <authorList>
            <person name="Nowell W R."/>
        </authorList>
    </citation>
    <scope>NUCLEOTIDE SEQUENCE</scope>
</reference>
<feature type="transmembrane region" description="Helical" evidence="1">
    <location>
        <begin position="111"/>
        <end position="131"/>
    </location>
</feature>
<evidence type="ECO:0000313" key="3">
    <source>
        <dbReference type="EMBL" id="CAF3802358.1"/>
    </source>
</evidence>
<comment type="caution">
    <text evidence="2">The sequence shown here is derived from an EMBL/GenBank/DDBJ whole genome shotgun (WGS) entry which is preliminary data.</text>
</comment>
<evidence type="ECO:0000313" key="2">
    <source>
        <dbReference type="EMBL" id="CAF0719697.1"/>
    </source>
</evidence>
<dbReference type="AlphaFoldDB" id="A0A813M9V3"/>
<protein>
    <recommendedName>
        <fullName evidence="5">MARVEL domain-containing protein</fullName>
    </recommendedName>
</protein>
<feature type="transmembrane region" description="Helical" evidence="1">
    <location>
        <begin position="46"/>
        <end position="66"/>
    </location>
</feature>
<evidence type="ECO:0008006" key="5">
    <source>
        <dbReference type="Google" id="ProtNLM"/>
    </source>
</evidence>
<organism evidence="2 4">
    <name type="scientific">Adineta steineri</name>
    <dbReference type="NCBI Taxonomy" id="433720"/>
    <lineage>
        <taxon>Eukaryota</taxon>
        <taxon>Metazoa</taxon>
        <taxon>Spiralia</taxon>
        <taxon>Gnathifera</taxon>
        <taxon>Rotifera</taxon>
        <taxon>Eurotatoria</taxon>
        <taxon>Bdelloidea</taxon>
        <taxon>Adinetida</taxon>
        <taxon>Adinetidae</taxon>
        <taxon>Adineta</taxon>
    </lineage>
</organism>
<accession>A0A813M9V3</accession>
<dbReference type="Proteomes" id="UP000663868">
    <property type="component" value="Unassembled WGS sequence"/>
</dbReference>
<dbReference type="EMBL" id="CAJNOE010000008">
    <property type="protein sequence ID" value="CAF0719697.1"/>
    <property type="molecule type" value="Genomic_DNA"/>
</dbReference>
<feature type="transmembrane region" description="Helical" evidence="1">
    <location>
        <begin position="78"/>
        <end position="99"/>
    </location>
</feature>
<dbReference type="Proteomes" id="UP000663860">
    <property type="component" value="Unassembled WGS sequence"/>
</dbReference>
<gene>
    <name evidence="2" type="ORF">IZO911_LOCUS1772</name>
    <name evidence="3" type="ORF">KXQ929_LOCUS17119</name>
</gene>
<proteinExistence type="predicted"/>
<dbReference type="EMBL" id="CAJOBB010001063">
    <property type="protein sequence ID" value="CAF3802358.1"/>
    <property type="molecule type" value="Genomic_DNA"/>
</dbReference>
<keyword evidence="1" id="KW-0472">Membrane</keyword>
<evidence type="ECO:0000313" key="4">
    <source>
        <dbReference type="Proteomes" id="UP000663860"/>
    </source>
</evidence>
<keyword evidence="1" id="KW-1133">Transmembrane helix</keyword>